<dbReference type="Proteomes" id="UP000572907">
    <property type="component" value="Unassembled WGS sequence"/>
</dbReference>
<protein>
    <submittedName>
        <fullName evidence="1">Uncharacterized protein</fullName>
    </submittedName>
</protein>
<keyword evidence="2" id="KW-1185">Reference proteome</keyword>
<accession>A0A7W4ZPZ7</accession>
<dbReference type="AlphaFoldDB" id="A0A7W4ZPZ7"/>
<comment type="caution">
    <text evidence="1">The sequence shown here is derived from an EMBL/GenBank/DDBJ whole genome shotgun (WGS) entry which is preliminary data.</text>
</comment>
<dbReference type="EMBL" id="JACHXE010000002">
    <property type="protein sequence ID" value="MBB3076543.1"/>
    <property type="molecule type" value="Genomic_DNA"/>
</dbReference>
<organism evidence="1 2">
    <name type="scientific">Streptomyces violarus</name>
    <dbReference type="NCBI Taxonomy" id="67380"/>
    <lineage>
        <taxon>Bacteria</taxon>
        <taxon>Bacillati</taxon>
        <taxon>Actinomycetota</taxon>
        <taxon>Actinomycetes</taxon>
        <taxon>Kitasatosporales</taxon>
        <taxon>Streptomycetaceae</taxon>
        <taxon>Streptomyces</taxon>
    </lineage>
</organism>
<name>A0A7W4ZPZ7_9ACTN</name>
<dbReference type="RefSeq" id="WP_184591633.1">
    <property type="nucleotide sequence ID" value="NZ_BMUP01000012.1"/>
</dbReference>
<proteinExistence type="predicted"/>
<gene>
    <name evidence="1" type="ORF">FHS41_003020</name>
</gene>
<evidence type="ECO:0000313" key="1">
    <source>
        <dbReference type="EMBL" id="MBB3076543.1"/>
    </source>
</evidence>
<evidence type="ECO:0000313" key="2">
    <source>
        <dbReference type="Proteomes" id="UP000572907"/>
    </source>
</evidence>
<sequence>MPSMDAARRRLRLSDAHVSVLGLLVEEGRVPDELAGAHAELQEAGLLDSDSKISADLYPLVSTLMEPRVIAQVENTGPQGLTRSGAVVGDDFIFTHENWPGEAESEYVPAEPETLVWALSRMVDLHRDFTAEVDSGEVIVSTVGMLDQVLERMENGEFEEPEAVAVATGAPARLAQALAQLNCMWRMTVVWKGAGKQQDADGLAVSALSVWDCGLEGYWLREMPAEPVFDGQVDSDSELRARRTSAKELWQLITDLLPDGAQLASPPQPQPAS</sequence>
<reference evidence="1 2" key="1">
    <citation type="submission" date="2020-08" db="EMBL/GenBank/DDBJ databases">
        <title>Genomic Encyclopedia of Type Strains, Phase III (KMG-III): the genomes of soil and plant-associated and newly described type strains.</title>
        <authorList>
            <person name="Whitman W."/>
        </authorList>
    </citation>
    <scope>NUCLEOTIDE SEQUENCE [LARGE SCALE GENOMIC DNA]</scope>
    <source>
        <strain evidence="1 2">CECT 3237</strain>
    </source>
</reference>